<proteinExistence type="predicted"/>
<gene>
    <name evidence="1" type="ORF">LCGC14_0543960</name>
</gene>
<sequence length="83" mass="9479">MPTDIAVNIGDHIKFWVTRTGNKPLLGTVVKAEIRYGSPYATIRPDDSEALVYLFYGAIWGFAPINEYIHPWSPQSMARQRLR</sequence>
<protein>
    <submittedName>
        <fullName evidence="1">Uncharacterized protein</fullName>
    </submittedName>
</protein>
<dbReference type="EMBL" id="LAZR01000732">
    <property type="protein sequence ID" value="KKN59297.1"/>
    <property type="molecule type" value="Genomic_DNA"/>
</dbReference>
<accession>A0A0F9SAM2</accession>
<comment type="caution">
    <text evidence="1">The sequence shown here is derived from an EMBL/GenBank/DDBJ whole genome shotgun (WGS) entry which is preliminary data.</text>
</comment>
<organism evidence="1">
    <name type="scientific">marine sediment metagenome</name>
    <dbReference type="NCBI Taxonomy" id="412755"/>
    <lineage>
        <taxon>unclassified sequences</taxon>
        <taxon>metagenomes</taxon>
        <taxon>ecological metagenomes</taxon>
    </lineage>
</organism>
<dbReference type="AlphaFoldDB" id="A0A0F9SAM2"/>
<name>A0A0F9SAM2_9ZZZZ</name>
<evidence type="ECO:0000313" key="1">
    <source>
        <dbReference type="EMBL" id="KKN59297.1"/>
    </source>
</evidence>
<reference evidence="1" key="1">
    <citation type="journal article" date="2015" name="Nature">
        <title>Complex archaea that bridge the gap between prokaryotes and eukaryotes.</title>
        <authorList>
            <person name="Spang A."/>
            <person name="Saw J.H."/>
            <person name="Jorgensen S.L."/>
            <person name="Zaremba-Niedzwiedzka K."/>
            <person name="Martijn J."/>
            <person name="Lind A.E."/>
            <person name="van Eijk R."/>
            <person name="Schleper C."/>
            <person name="Guy L."/>
            <person name="Ettema T.J."/>
        </authorList>
    </citation>
    <scope>NUCLEOTIDE SEQUENCE</scope>
</reference>